<name>A0A0B5ATT7_9BACL</name>
<dbReference type="BioCyc" id="JESP1508404:G14D9-13636-MONOMER"/>
<evidence type="ECO:0008006" key="4">
    <source>
        <dbReference type="Google" id="ProtNLM"/>
    </source>
</evidence>
<evidence type="ECO:0000256" key="1">
    <source>
        <dbReference type="SAM" id="MobiDB-lite"/>
    </source>
</evidence>
<feature type="region of interest" description="Disordered" evidence="1">
    <location>
        <begin position="324"/>
        <end position="353"/>
    </location>
</feature>
<sequence>MKLERVVNDQLIIGNADKQRPAYIREENRFKHLLVLGTKGSGKSEIVLPSFFKQDIENKRVGATVFVGDRETAMMMYSLAKRNNREVQLVKPSLTASGMLLLENEHYDYRYVRENVIDFERAIRKKEIVIVDMEFDENQEEAIRGTAFLLTAFREAYVKENESKSTPHFLYVDNSHLYLPYVLPILFSGGDYTVGCTIFLESRNLLNDNEKAIIDSFIRNKMFLTGLTVEDARYITEDIYERELPYILNRDYLEFIYLTLDSKGKRANGVAKLNPLEKELVESLRISVPRHRGNVLRNEVKPEPKIVSKPVEVEAKTSDVLPSVQVPTVPPLNEKNSSDQKNKKKRSEPKVVRTVKQEVKRHVVILDNLFGDDDEF</sequence>
<dbReference type="OrthoDB" id="7817736at2"/>
<proteinExistence type="predicted"/>
<keyword evidence="3" id="KW-1185">Reference proteome</keyword>
<reference evidence="2 3" key="1">
    <citation type="submission" date="2014-08" db="EMBL/GenBank/DDBJ databases">
        <title>Complete genome of a marine bacteria Jeotgalibacillus malaysiensis.</title>
        <authorList>
            <person name="Yaakop A.S."/>
            <person name="Chan K.-G."/>
            <person name="Goh K.M."/>
        </authorList>
    </citation>
    <scope>NUCLEOTIDE SEQUENCE [LARGE SCALE GENOMIC DNA]</scope>
    <source>
        <strain evidence="2 3">D5</strain>
        <plasmid evidence="3">Plasmid</plasmid>
    </source>
</reference>
<dbReference type="SUPFAM" id="SSF52540">
    <property type="entry name" value="P-loop containing nucleoside triphosphate hydrolases"/>
    <property type="match status" value="1"/>
</dbReference>
<gene>
    <name evidence="2" type="ORF">JMA_43130</name>
</gene>
<keyword evidence="2" id="KW-0614">Plasmid</keyword>
<dbReference type="Proteomes" id="UP000031449">
    <property type="component" value="Plasmid unnamed"/>
</dbReference>
<protein>
    <recommendedName>
        <fullName evidence="4">TraD/TraG TraM recognition site domain-containing protein</fullName>
    </recommendedName>
</protein>
<geneLocation type="plasmid" evidence="3"/>
<dbReference type="KEGG" id="jeo:JMA_43130"/>
<accession>A0A0B5ATT7</accession>
<dbReference type="Gene3D" id="3.40.50.300">
    <property type="entry name" value="P-loop containing nucleotide triphosphate hydrolases"/>
    <property type="match status" value="1"/>
</dbReference>
<dbReference type="HOGENOM" id="CLU_735245_0_0_9"/>
<dbReference type="InterPro" id="IPR027417">
    <property type="entry name" value="P-loop_NTPase"/>
</dbReference>
<dbReference type="AlphaFoldDB" id="A0A0B5ATT7"/>
<dbReference type="EMBL" id="CP009417">
    <property type="protein sequence ID" value="AJD93630.1"/>
    <property type="molecule type" value="Genomic_DNA"/>
</dbReference>
<evidence type="ECO:0000313" key="3">
    <source>
        <dbReference type="Proteomes" id="UP000031449"/>
    </source>
</evidence>
<evidence type="ECO:0000313" key="2">
    <source>
        <dbReference type="EMBL" id="AJD93630.1"/>
    </source>
</evidence>
<organism evidence="2 3">
    <name type="scientific">Jeotgalibacillus malaysiensis</name>
    <dbReference type="NCBI Taxonomy" id="1508404"/>
    <lineage>
        <taxon>Bacteria</taxon>
        <taxon>Bacillati</taxon>
        <taxon>Bacillota</taxon>
        <taxon>Bacilli</taxon>
        <taxon>Bacillales</taxon>
        <taxon>Caryophanaceae</taxon>
        <taxon>Jeotgalibacillus</taxon>
    </lineage>
</organism>